<evidence type="ECO:0000313" key="2">
    <source>
        <dbReference type="EMBL" id="OWQ50751.1"/>
    </source>
</evidence>
<feature type="transmembrane region" description="Helical" evidence="1">
    <location>
        <begin position="6"/>
        <end position="24"/>
    </location>
</feature>
<feature type="transmembrane region" description="Helical" evidence="1">
    <location>
        <begin position="586"/>
        <end position="602"/>
    </location>
</feature>
<keyword evidence="1" id="KW-1133">Transmembrane helix</keyword>
<proteinExistence type="predicted"/>
<evidence type="ECO:0008006" key="4">
    <source>
        <dbReference type="Google" id="ProtNLM"/>
    </source>
</evidence>
<comment type="caution">
    <text evidence="2">The sequence shown here is derived from an EMBL/GenBank/DDBJ whole genome shotgun (WGS) entry which is preliminary data.</text>
</comment>
<dbReference type="AlphaFoldDB" id="A0A246HJA8"/>
<evidence type="ECO:0000313" key="3">
    <source>
        <dbReference type="Proteomes" id="UP000198157"/>
    </source>
</evidence>
<dbReference type="EMBL" id="NIVS01000048">
    <property type="protein sequence ID" value="OWQ50751.1"/>
    <property type="molecule type" value="Genomic_DNA"/>
</dbReference>
<name>A0A246HJA8_STEMA</name>
<reference evidence="2 3" key="1">
    <citation type="submission" date="2017-06" db="EMBL/GenBank/DDBJ databases">
        <authorList>
            <person name="Kim H.J."/>
            <person name="Triplett B.A."/>
        </authorList>
    </citation>
    <scope>NUCLEOTIDE SEQUENCE [LARGE SCALE GENOMIC DNA]</scope>
    <source>
        <strain evidence="2 3">13146</strain>
    </source>
</reference>
<sequence>MSEPRWILIALLAVFALASARLCWQQWRGPARARGVFAGLLLMQAAVTVLLYLTLVPPLQRVAGGQLTVLTAAADQVRWSAVPGETVVALPEATKVADALAAPDLASVLRQHPGTPSLRLIGDGLSARDRDVALPRGVRIESPNAPQGWIALQPPAVTAPGAVFTVSARAQGVPSARAELVDPAGVVIDRATPDADGRVQLSGVARVAGQSVFGLRLLDAEPHVIDTLAVPVDTAATATPRLLILAGAPGPEFKYLRRWATDAGLRVQAQANTGGGVSLGDAPIALTAASLAGTDVVLLDERRLAGLSAAQRSALQQAIRGGLGVLVRTSGPLNDSARQALRGWGMPISGNNQTAPLTLPADADADAALLQARRGPQRPASDTTAYIEEADTASHQASVPVLERLGVAVNDATPLLHDDKGNAIGGYRPLGRGRVALLPVTDSYRLVLAGRDDRHAELWSGVLARVARPLPAADAPRVDTDTPWAGERVALCQLREPAQVRAPDGALSALRIDPASGSERCAGYWPMQAGWHQLQQGENRHAFYVFDPATARSLHRQQLREATAQRLAVGTAATSAGVIETPGPRWPWLLAFVLAAGLLWWLERRRVARPA</sequence>
<feature type="transmembrane region" description="Helical" evidence="1">
    <location>
        <begin position="36"/>
        <end position="55"/>
    </location>
</feature>
<dbReference type="OrthoDB" id="7199749at2"/>
<organism evidence="2 3">
    <name type="scientific">Stenotrophomonas maltophilia</name>
    <name type="common">Pseudomonas maltophilia</name>
    <name type="synonym">Xanthomonas maltophilia</name>
    <dbReference type="NCBI Taxonomy" id="40324"/>
    <lineage>
        <taxon>Bacteria</taxon>
        <taxon>Pseudomonadati</taxon>
        <taxon>Pseudomonadota</taxon>
        <taxon>Gammaproteobacteria</taxon>
        <taxon>Lysobacterales</taxon>
        <taxon>Lysobacteraceae</taxon>
        <taxon>Stenotrophomonas</taxon>
        <taxon>Stenotrophomonas maltophilia group</taxon>
    </lineage>
</organism>
<protein>
    <recommendedName>
        <fullName evidence="4">Carboxypeptidase regulatory-like domain-containing protein</fullName>
    </recommendedName>
</protein>
<gene>
    <name evidence="2" type="ORF">CEE60_16665</name>
</gene>
<keyword evidence="1" id="KW-0812">Transmembrane</keyword>
<keyword evidence="1" id="KW-0472">Membrane</keyword>
<accession>A0A246HJA8</accession>
<evidence type="ECO:0000256" key="1">
    <source>
        <dbReference type="SAM" id="Phobius"/>
    </source>
</evidence>
<dbReference type="Proteomes" id="UP000198157">
    <property type="component" value="Unassembled WGS sequence"/>
</dbReference>